<keyword evidence="3" id="KW-1185">Reference proteome</keyword>
<evidence type="ECO:0000256" key="1">
    <source>
        <dbReference type="SAM" id="MobiDB-lite"/>
    </source>
</evidence>
<organism evidence="2 3">
    <name type="scientific">Streptomyces chartreusis NRRL 3882</name>
    <dbReference type="NCBI Taxonomy" id="1079985"/>
    <lineage>
        <taxon>Bacteria</taxon>
        <taxon>Bacillati</taxon>
        <taxon>Actinomycetota</taxon>
        <taxon>Actinomycetes</taxon>
        <taxon>Kitasatosporales</taxon>
        <taxon>Streptomycetaceae</taxon>
        <taxon>Streptomyces</taxon>
    </lineage>
</organism>
<feature type="region of interest" description="Disordered" evidence="1">
    <location>
        <begin position="190"/>
        <end position="251"/>
    </location>
</feature>
<feature type="compositionally biased region" description="Low complexity" evidence="1">
    <location>
        <begin position="16"/>
        <end position="25"/>
    </location>
</feature>
<protein>
    <submittedName>
        <fullName evidence="2">Uncharacterized protein</fullName>
    </submittedName>
</protein>
<dbReference type="Proteomes" id="UP000235464">
    <property type="component" value="Chromosome I"/>
</dbReference>
<reference evidence="3" key="1">
    <citation type="submission" date="2017-11" db="EMBL/GenBank/DDBJ databases">
        <authorList>
            <person name="Wibberg D."/>
        </authorList>
    </citation>
    <scope>NUCLEOTIDE SEQUENCE [LARGE SCALE GENOMIC DNA]</scope>
</reference>
<proteinExistence type="predicted"/>
<sequence>MQAAAEAAGRRRPRARLPSSRAGPPVGAGSHRRAVRRRRGRACRRCRRRHGGVLGLACRVALGSVGTTAAGVGRSLVEATGFVRHGRLPQQPGWAAFRRRRSHGRAGRRGSGRAAAPSGPREDGLPGQPGGPPVGAGGPAAGAGRRRRGWACRRCRPCGRWCARARVSGGGGVGGHHRCGSGSVLGGGHPVREARRLPGPPAGVAVPPPGRPPSTWPGAAGVGRANGRGLGRGASGGGAAVGGPPPWKWVRPWRASPVRAAAVTYRGAASARPSAVRTDASRTRPPPP</sequence>
<feature type="region of interest" description="Disordered" evidence="1">
    <location>
        <begin position="265"/>
        <end position="288"/>
    </location>
</feature>
<accession>A0A2N9BG37</accession>
<gene>
    <name evidence="2" type="ORF">SCNRRL3882_5764</name>
</gene>
<evidence type="ECO:0000313" key="2">
    <source>
        <dbReference type="EMBL" id="SOR82314.1"/>
    </source>
</evidence>
<feature type="compositionally biased region" description="Basic residues" evidence="1">
    <location>
        <begin position="97"/>
        <end position="111"/>
    </location>
</feature>
<feature type="region of interest" description="Disordered" evidence="1">
    <location>
        <begin position="93"/>
        <end position="146"/>
    </location>
</feature>
<name>A0A2N9BG37_STRCX</name>
<dbReference type="EMBL" id="LT963352">
    <property type="protein sequence ID" value="SOR82314.1"/>
    <property type="molecule type" value="Genomic_DNA"/>
</dbReference>
<feature type="compositionally biased region" description="Basic residues" evidence="1">
    <location>
        <begin position="30"/>
        <end position="43"/>
    </location>
</feature>
<feature type="compositionally biased region" description="Pro residues" evidence="1">
    <location>
        <begin position="198"/>
        <end position="215"/>
    </location>
</feature>
<feature type="compositionally biased region" description="Gly residues" evidence="1">
    <location>
        <begin position="220"/>
        <end position="241"/>
    </location>
</feature>
<feature type="region of interest" description="Disordered" evidence="1">
    <location>
        <begin position="1"/>
        <end position="43"/>
    </location>
</feature>
<dbReference type="AlphaFoldDB" id="A0A2N9BG37"/>
<evidence type="ECO:0000313" key="3">
    <source>
        <dbReference type="Proteomes" id="UP000235464"/>
    </source>
</evidence>